<comment type="caution">
    <text evidence="2">The sequence shown here is derived from an EMBL/GenBank/DDBJ whole genome shotgun (WGS) entry which is preliminary data.</text>
</comment>
<organism evidence="2 3">
    <name type="scientific">Streptomyces agglomeratus</name>
    <dbReference type="NCBI Taxonomy" id="285458"/>
    <lineage>
        <taxon>Bacteria</taxon>
        <taxon>Bacillati</taxon>
        <taxon>Actinomycetota</taxon>
        <taxon>Actinomycetes</taxon>
        <taxon>Kitasatosporales</taxon>
        <taxon>Streptomycetaceae</taxon>
        <taxon>Streptomyces</taxon>
    </lineage>
</organism>
<dbReference type="Proteomes" id="UP000095759">
    <property type="component" value="Unassembled WGS sequence"/>
</dbReference>
<evidence type="ECO:0000313" key="3">
    <source>
        <dbReference type="Proteomes" id="UP000095759"/>
    </source>
</evidence>
<proteinExistence type="predicted"/>
<keyword evidence="1" id="KW-1133">Transmembrane helix</keyword>
<feature type="transmembrane region" description="Helical" evidence="1">
    <location>
        <begin position="53"/>
        <end position="71"/>
    </location>
</feature>
<protein>
    <submittedName>
        <fullName evidence="2">Uncharacterized protein</fullName>
    </submittedName>
</protein>
<feature type="transmembrane region" description="Helical" evidence="1">
    <location>
        <begin position="23"/>
        <end position="47"/>
    </location>
</feature>
<reference evidence="2 3" key="1">
    <citation type="submission" date="2016-08" db="EMBL/GenBank/DDBJ databases">
        <title>Complete genome sequence of Streptomyces agglomeratus strain 6-3-2, a novel anti-MRSA actinomycete isolated from Wuli of Tebit, China.</title>
        <authorList>
            <person name="Chen X."/>
        </authorList>
    </citation>
    <scope>NUCLEOTIDE SEQUENCE [LARGE SCALE GENOMIC DNA]</scope>
    <source>
        <strain evidence="2 3">6-3-2</strain>
    </source>
</reference>
<keyword evidence="1" id="KW-0472">Membrane</keyword>
<name>A0A1E5P3J3_9ACTN</name>
<dbReference type="RefSeq" id="WP_069925828.1">
    <property type="nucleotide sequence ID" value="NZ_MEHI01000001.1"/>
</dbReference>
<gene>
    <name evidence="2" type="ORF">AS594_04830</name>
</gene>
<keyword evidence="1" id="KW-0812">Transmembrane</keyword>
<dbReference type="AlphaFoldDB" id="A0A1E5P3J3"/>
<evidence type="ECO:0000313" key="2">
    <source>
        <dbReference type="EMBL" id="OEJ23904.1"/>
    </source>
</evidence>
<sequence>MIPYDLQATSVAERWGTGAYPRLSALLAAPVTVAGALSPWAGAALAAPLGGSPALFLVLAATSLVAAVLAARAGAVQWAGRTPQPR</sequence>
<dbReference type="EMBL" id="MEHJ01000001">
    <property type="protein sequence ID" value="OEJ23904.1"/>
    <property type="molecule type" value="Genomic_DNA"/>
</dbReference>
<keyword evidence="3" id="KW-1185">Reference proteome</keyword>
<evidence type="ECO:0000256" key="1">
    <source>
        <dbReference type="SAM" id="Phobius"/>
    </source>
</evidence>
<accession>A0A1E5P3J3</accession>